<dbReference type="PRINTS" id="PR01911">
    <property type="entry name" value="PFDSPHPHTASE"/>
</dbReference>
<dbReference type="FunFam" id="3.90.190.10:FF:000024">
    <property type="entry name" value="probable tyrosine-protein phosphatase At1g05000"/>
    <property type="match status" value="1"/>
</dbReference>
<proteinExistence type="inferred from homology"/>
<gene>
    <name evidence="9" type="ORF">ZOSMA_91G00100</name>
</gene>
<evidence type="ECO:0000256" key="5">
    <source>
        <dbReference type="ARBA" id="ARBA00047562"/>
    </source>
</evidence>
<keyword evidence="2" id="KW-0378">Hydrolase</keyword>
<reference evidence="10" key="1">
    <citation type="journal article" date="2016" name="Nature">
        <title>The genome of the seagrass Zostera marina reveals angiosperm adaptation to the sea.</title>
        <authorList>
            <person name="Olsen J.L."/>
            <person name="Rouze P."/>
            <person name="Verhelst B."/>
            <person name="Lin Y.-C."/>
            <person name="Bayer T."/>
            <person name="Collen J."/>
            <person name="Dattolo E."/>
            <person name="De Paoli E."/>
            <person name="Dittami S."/>
            <person name="Maumus F."/>
            <person name="Michel G."/>
            <person name="Kersting A."/>
            <person name="Lauritano C."/>
            <person name="Lohaus R."/>
            <person name="Toepel M."/>
            <person name="Tonon T."/>
            <person name="Vanneste K."/>
            <person name="Amirebrahimi M."/>
            <person name="Brakel J."/>
            <person name="Bostroem C."/>
            <person name="Chovatia M."/>
            <person name="Grimwood J."/>
            <person name="Jenkins J.W."/>
            <person name="Jueterbock A."/>
            <person name="Mraz A."/>
            <person name="Stam W.T."/>
            <person name="Tice H."/>
            <person name="Bornberg-Bauer E."/>
            <person name="Green P.J."/>
            <person name="Pearson G.A."/>
            <person name="Procaccini G."/>
            <person name="Duarte C.M."/>
            <person name="Schmutz J."/>
            <person name="Reusch T.B.H."/>
            <person name="Van de Peer Y."/>
        </authorList>
    </citation>
    <scope>NUCLEOTIDE SEQUENCE [LARGE SCALE GENOMIC DNA]</scope>
    <source>
        <strain evidence="10">cv. Finnish</strain>
    </source>
</reference>
<evidence type="ECO:0000256" key="3">
    <source>
        <dbReference type="ARBA" id="ARBA00044949"/>
    </source>
</evidence>
<protein>
    <recommendedName>
        <fullName evidence="1">diphosphoinositol-polyphosphate diphosphatase</fullName>
        <ecNumber evidence="1">3.6.1.52</ecNumber>
    </recommendedName>
</protein>
<dbReference type="Pfam" id="PF03162">
    <property type="entry name" value="Y_phosphatase2"/>
    <property type="match status" value="1"/>
</dbReference>
<evidence type="ECO:0000259" key="8">
    <source>
        <dbReference type="PROSITE" id="PS50054"/>
    </source>
</evidence>
<dbReference type="PROSITE" id="PS50054">
    <property type="entry name" value="TYR_PHOSPHATASE_DUAL"/>
    <property type="match status" value="1"/>
</dbReference>
<dbReference type="InterPro" id="IPR016130">
    <property type="entry name" value="Tyr_Pase_AS"/>
</dbReference>
<dbReference type="GO" id="GO:0016791">
    <property type="term" value="F:phosphatase activity"/>
    <property type="evidence" value="ECO:0000318"/>
    <property type="project" value="GO_Central"/>
</dbReference>
<evidence type="ECO:0000256" key="7">
    <source>
        <dbReference type="ARBA" id="ARBA00048424"/>
    </source>
</evidence>
<dbReference type="OMA" id="CPESYSE"/>
<dbReference type="Gene3D" id="3.90.190.10">
    <property type="entry name" value="Protein tyrosine phosphatase superfamily"/>
    <property type="match status" value="1"/>
</dbReference>
<comment type="catalytic activity">
    <reaction evidence="5">
        <text>3,5-bis(diphospho)-1D-myo-inositol 1,2,4,6-tetrakisphosphate + H2O = 3-diphospho-1D-myo-inositol 1,2,4,5,6-pentakisphosphate + phosphate + 2 H(+)</text>
        <dbReference type="Rhea" id="RHEA:56312"/>
        <dbReference type="ChEBI" id="CHEBI:15377"/>
        <dbReference type="ChEBI" id="CHEBI:15378"/>
        <dbReference type="ChEBI" id="CHEBI:43474"/>
        <dbReference type="ChEBI" id="CHEBI:140372"/>
        <dbReference type="ChEBI" id="CHEBI:140374"/>
        <dbReference type="EC" id="3.6.1.52"/>
    </reaction>
    <physiologicalReaction direction="left-to-right" evidence="5">
        <dbReference type="Rhea" id="RHEA:56313"/>
    </physiologicalReaction>
</comment>
<dbReference type="GO" id="GO:0008486">
    <property type="term" value="F:diphosphoinositol-polyphosphate diphosphatase activity"/>
    <property type="evidence" value="ECO:0007669"/>
    <property type="project" value="UniProtKB-EC"/>
</dbReference>
<dbReference type="AlphaFoldDB" id="A0A0K9NLA6"/>
<organism evidence="9 10">
    <name type="scientific">Zostera marina</name>
    <name type="common">Eelgrass</name>
    <dbReference type="NCBI Taxonomy" id="29655"/>
    <lineage>
        <taxon>Eukaryota</taxon>
        <taxon>Viridiplantae</taxon>
        <taxon>Streptophyta</taxon>
        <taxon>Embryophyta</taxon>
        <taxon>Tracheophyta</taxon>
        <taxon>Spermatophyta</taxon>
        <taxon>Magnoliopsida</taxon>
        <taxon>Liliopsida</taxon>
        <taxon>Zosteraceae</taxon>
        <taxon>Zostera</taxon>
    </lineage>
</organism>
<evidence type="ECO:0000256" key="6">
    <source>
        <dbReference type="ARBA" id="ARBA00047927"/>
    </source>
</evidence>
<keyword evidence="10" id="KW-1185">Reference proteome</keyword>
<dbReference type="OrthoDB" id="6375174at2759"/>
<name>A0A0K9NLA6_ZOSMR</name>
<evidence type="ECO:0000256" key="2">
    <source>
        <dbReference type="ARBA" id="ARBA00022801"/>
    </source>
</evidence>
<comment type="similarity">
    <text evidence="3">Belongs to the protein-tyrosine phosphatase family. Atypical dual-specificity phosphatase Siw14-like subfamily.</text>
</comment>
<feature type="domain" description="Tyrosine-protein phosphatase" evidence="8">
    <location>
        <begin position="87"/>
        <end position="242"/>
    </location>
</feature>
<dbReference type="EC" id="3.6.1.52" evidence="1"/>
<dbReference type="CDD" id="cd14528">
    <property type="entry name" value="PFA-DSP_Siw14"/>
    <property type="match status" value="1"/>
</dbReference>
<dbReference type="GO" id="GO:0005737">
    <property type="term" value="C:cytoplasm"/>
    <property type="evidence" value="ECO:0000318"/>
    <property type="project" value="GO_Central"/>
</dbReference>
<dbReference type="InterPro" id="IPR029021">
    <property type="entry name" value="Prot-tyrosine_phosphatase-like"/>
</dbReference>
<dbReference type="PANTHER" id="PTHR31126">
    <property type="entry name" value="TYROSINE-PROTEIN PHOSPHATASE"/>
    <property type="match status" value="1"/>
</dbReference>
<sequence length="263" mass="29333">MGVSINKDGGAAASTAAAHVHQQIKMSADAGGDCKDMNVFLNGLVLKENDSEDSGRDTVINQSPSAQNMIEKVMVDARRGFLVPPINFSMVDNGVFRSGFPDMSTNFSFLRTLKLKSILYLCPESYSETNMKFLDANGITLFQFGIDGTKEPFVNIPDETIRESLKILLDVRNHPILIHCKRGKHRTGCVVGCLRKLQSWCLTSIFDEYQRFAGAKARISDQRFIEVFDVSSLRNLPTPLTWTKNSPPNILNRGAEMTRRIPK</sequence>
<comment type="catalytic activity">
    <reaction evidence="4">
        <text>5-diphospho-1D-myo-inositol 1,2,3,4,6-pentakisphosphate + H2O = 1D-myo-inositol hexakisphosphate + phosphate + H(+)</text>
        <dbReference type="Rhea" id="RHEA:22384"/>
        <dbReference type="ChEBI" id="CHEBI:15377"/>
        <dbReference type="ChEBI" id="CHEBI:15378"/>
        <dbReference type="ChEBI" id="CHEBI:43474"/>
        <dbReference type="ChEBI" id="CHEBI:58130"/>
        <dbReference type="ChEBI" id="CHEBI:58628"/>
        <dbReference type="EC" id="3.6.1.52"/>
    </reaction>
    <physiologicalReaction direction="left-to-right" evidence="4">
        <dbReference type="Rhea" id="RHEA:22385"/>
    </physiologicalReaction>
</comment>
<dbReference type="SUPFAM" id="SSF52799">
    <property type="entry name" value="(Phosphotyrosine protein) phosphatases II"/>
    <property type="match status" value="1"/>
</dbReference>
<dbReference type="Proteomes" id="UP000036987">
    <property type="component" value="Unassembled WGS sequence"/>
</dbReference>
<dbReference type="PROSITE" id="PS00383">
    <property type="entry name" value="TYR_PHOSPHATASE_1"/>
    <property type="match status" value="1"/>
</dbReference>
<evidence type="ECO:0000256" key="1">
    <source>
        <dbReference type="ARBA" id="ARBA00012527"/>
    </source>
</evidence>
<comment type="caution">
    <text evidence="9">The sequence shown here is derived from an EMBL/GenBank/DDBJ whole genome shotgun (WGS) entry which is preliminary data.</text>
</comment>
<comment type="catalytic activity">
    <reaction evidence="6">
        <text>1,5-bis(diphospho)-1D-myo-inositol 2,3,4,6-tetrakisphosphate + H2O = 1-diphospho-1D-myo-inositol 2,3,4,5,6-pentakisphosphate + phosphate + 2 H(+)</text>
        <dbReference type="Rhea" id="RHEA:79699"/>
        <dbReference type="ChEBI" id="CHEBI:15377"/>
        <dbReference type="ChEBI" id="CHEBI:15378"/>
        <dbReference type="ChEBI" id="CHEBI:43474"/>
        <dbReference type="ChEBI" id="CHEBI:74946"/>
        <dbReference type="ChEBI" id="CHEBI:77983"/>
        <dbReference type="EC" id="3.6.1.52"/>
    </reaction>
    <physiologicalReaction direction="left-to-right" evidence="6">
        <dbReference type="Rhea" id="RHEA:79700"/>
    </physiologicalReaction>
</comment>
<dbReference type="PANTHER" id="PTHR31126:SF48">
    <property type="entry name" value="INOSITOL PHOSPHATASE SIW14"/>
    <property type="match status" value="1"/>
</dbReference>
<evidence type="ECO:0000256" key="4">
    <source>
        <dbReference type="ARBA" id="ARBA00047342"/>
    </source>
</evidence>
<accession>A0A0K9NLA6</accession>
<dbReference type="InterPro" id="IPR004861">
    <property type="entry name" value="Siw14-like"/>
</dbReference>
<evidence type="ECO:0000313" key="10">
    <source>
        <dbReference type="Proteomes" id="UP000036987"/>
    </source>
</evidence>
<dbReference type="STRING" id="29655.A0A0K9NLA6"/>
<dbReference type="InterPro" id="IPR020428">
    <property type="entry name" value="PFA-DSPs"/>
</dbReference>
<dbReference type="InterPro" id="IPR020422">
    <property type="entry name" value="TYR_PHOSPHATASE_DUAL_dom"/>
</dbReference>
<evidence type="ECO:0000313" key="9">
    <source>
        <dbReference type="EMBL" id="KMZ56745.1"/>
    </source>
</evidence>
<dbReference type="EMBL" id="LFYR01002138">
    <property type="protein sequence ID" value="KMZ56745.1"/>
    <property type="molecule type" value="Genomic_DNA"/>
</dbReference>
<comment type="catalytic activity">
    <reaction evidence="7">
        <text>6-diphospho-1D-myo-inositol pentakisphosphate + H2O = 1D-myo-inositol hexakisphosphate + phosphate + H(+)</text>
        <dbReference type="Rhea" id="RHEA:79703"/>
        <dbReference type="ChEBI" id="CHEBI:15377"/>
        <dbReference type="ChEBI" id="CHEBI:15378"/>
        <dbReference type="ChEBI" id="CHEBI:43474"/>
        <dbReference type="ChEBI" id="CHEBI:58130"/>
        <dbReference type="ChEBI" id="CHEBI:230534"/>
        <dbReference type="EC" id="3.6.1.52"/>
    </reaction>
    <physiologicalReaction direction="left-to-right" evidence="7">
        <dbReference type="Rhea" id="RHEA:79704"/>
    </physiologicalReaction>
</comment>